<accession>A0AAD5TDZ1</accession>
<proteinExistence type="inferred from homology"/>
<comment type="function">
    <text evidence="5">RNA-binding component of the eukaryotic translation initiation factor 3 (eIF-3) complex, which is involved in protein synthesis of a specialized repertoire of mRNAs and, together with other initiation factors, stimulates binding of mRNA and methionyl-tRNAi to the 40S ribosome. The eIF-3 complex specifically targets and initiates translation of a subset of mRNAs involved in cell proliferation. This subunit can bind 18S rRNA.</text>
</comment>
<dbReference type="EMBL" id="JADGJQ010000089">
    <property type="protein sequence ID" value="KAJ3170956.1"/>
    <property type="molecule type" value="Genomic_DNA"/>
</dbReference>
<dbReference type="InterPro" id="IPR034240">
    <property type="entry name" value="eIF3G_RRM"/>
</dbReference>
<evidence type="ECO:0000256" key="1">
    <source>
        <dbReference type="ARBA" id="ARBA00022490"/>
    </source>
</evidence>
<dbReference type="Proteomes" id="UP001212152">
    <property type="component" value="Unassembled WGS sequence"/>
</dbReference>
<keyword evidence="2 5" id="KW-0396">Initiation factor</keyword>
<dbReference type="AlphaFoldDB" id="A0AAD5TDZ1"/>
<dbReference type="PANTHER" id="PTHR10352">
    <property type="entry name" value="EUKARYOTIC TRANSLATION INITIATION FACTOR 3 SUBUNIT G"/>
    <property type="match status" value="1"/>
</dbReference>
<comment type="caution">
    <text evidence="9">The sequence shown here is derived from an EMBL/GenBank/DDBJ whole genome shotgun (WGS) entry which is preliminary data.</text>
</comment>
<dbReference type="InterPro" id="IPR017334">
    <property type="entry name" value="eIF3_g"/>
</dbReference>
<keyword evidence="4 5" id="KW-0648">Protein biosynthesis</keyword>
<dbReference type="Gene3D" id="3.30.70.330">
    <property type="match status" value="1"/>
</dbReference>
<dbReference type="SUPFAM" id="SSF54928">
    <property type="entry name" value="RNA-binding domain, RBD"/>
    <property type="match status" value="1"/>
</dbReference>
<evidence type="ECO:0000256" key="5">
    <source>
        <dbReference type="HAMAP-Rule" id="MF_03006"/>
    </source>
</evidence>
<comment type="subunit">
    <text evidence="5">Component of the eukaryotic translation initiation factor 3 (eIF-3) complex.</text>
</comment>
<evidence type="ECO:0000259" key="8">
    <source>
        <dbReference type="PROSITE" id="PS50102"/>
    </source>
</evidence>
<dbReference type="GO" id="GO:0001732">
    <property type="term" value="P:formation of cytoplasmic translation initiation complex"/>
    <property type="evidence" value="ECO:0007669"/>
    <property type="project" value="UniProtKB-UniRule"/>
</dbReference>
<dbReference type="PROSITE" id="PS50102">
    <property type="entry name" value="RRM"/>
    <property type="match status" value="1"/>
</dbReference>
<feature type="compositionally biased region" description="Gly residues" evidence="7">
    <location>
        <begin position="185"/>
        <end position="195"/>
    </location>
</feature>
<comment type="subcellular location">
    <subcellularLocation>
        <location evidence="5">Cytoplasm</location>
    </subcellularLocation>
</comment>
<dbReference type="InterPro" id="IPR024675">
    <property type="entry name" value="eIF3g_N"/>
</dbReference>
<dbReference type="Pfam" id="PF12353">
    <property type="entry name" value="eIF3g"/>
    <property type="match status" value="1"/>
</dbReference>
<dbReference type="Pfam" id="PF00076">
    <property type="entry name" value="RRM_1"/>
    <property type="match status" value="1"/>
</dbReference>
<protein>
    <recommendedName>
        <fullName evidence="5">Eukaryotic translation initiation factor 3 subunit G</fullName>
        <shortName evidence="5">eIF3g</shortName>
    </recommendedName>
    <alternativeName>
        <fullName evidence="5">Eukaryotic translation initiation factor 3 RNA-binding subunit</fullName>
        <shortName evidence="5">eIF-3 RNA-binding subunit</shortName>
    </alternativeName>
    <alternativeName>
        <fullName evidence="5">Translation initiation factor eIF3 p33 subunit homolog</fullName>
        <shortName evidence="5">eIF3 p33 homolog</shortName>
    </alternativeName>
</protein>
<dbReference type="HAMAP" id="MF_03006">
    <property type="entry name" value="eIF3g"/>
    <property type="match status" value="1"/>
</dbReference>
<evidence type="ECO:0000256" key="6">
    <source>
        <dbReference type="PROSITE-ProRule" id="PRU00176"/>
    </source>
</evidence>
<keyword evidence="1 5" id="KW-0963">Cytoplasm</keyword>
<dbReference type="InterPro" id="IPR035979">
    <property type="entry name" value="RBD_domain_sf"/>
</dbReference>
<dbReference type="GO" id="GO:0005852">
    <property type="term" value="C:eukaryotic translation initiation factor 3 complex"/>
    <property type="evidence" value="ECO:0007669"/>
    <property type="project" value="UniProtKB-UniRule"/>
</dbReference>
<keyword evidence="3 6" id="KW-0694">RNA-binding</keyword>
<dbReference type="SMART" id="SM00360">
    <property type="entry name" value="RRM"/>
    <property type="match status" value="1"/>
</dbReference>
<name>A0AAD5TDZ1_9FUNG</name>
<dbReference type="GO" id="GO:0003723">
    <property type="term" value="F:RNA binding"/>
    <property type="evidence" value="ECO:0007669"/>
    <property type="project" value="UniProtKB-UniRule"/>
</dbReference>
<gene>
    <name evidence="9" type="primary">TIF35_2</name>
    <name evidence="5" type="synonym">TIF35</name>
    <name evidence="9" type="ORF">HDU87_008430</name>
</gene>
<evidence type="ECO:0000256" key="4">
    <source>
        <dbReference type="ARBA" id="ARBA00022917"/>
    </source>
</evidence>
<feature type="domain" description="RRM" evidence="8">
    <location>
        <begin position="224"/>
        <end position="302"/>
    </location>
</feature>
<dbReference type="CDD" id="cd12408">
    <property type="entry name" value="RRM_eIF3G_like"/>
    <property type="match status" value="1"/>
</dbReference>
<organism evidence="9 10">
    <name type="scientific">Geranomyces variabilis</name>
    <dbReference type="NCBI Taxonomy" id="109894"/>
    <lineage>
        <taxon>Eukaryota</taxon>
        <taxon>Fungi</taxon>
        <taxon>Fungi incertae sedis</taxon>
        <taxon>Chytridiomycota</taxon>
        <taxon>Chytridiomycota incertae sedis</taxon>
        <taxon>Chytridiomycetes</taxon>
        <taxon>Spizellomycetales</taxon>
        <taxon>Powellomycetaceae</taxon>
        <taxon>Geranomyces</taxon>
    </lineage>
</organism>
<dbReference type="CDD" id="cd12933">
    <property type="entry name" value="eIF3G"/>
    <property type="match status" value="1"/>
</dbReference>
<evidence type="ECO:0000256" key="2">
    <source>
        <dbReference type="ARBA" id="ARBA00022540"/>
    </source>
</evidence>
<dbReference type="GO" id="GO:0016282">
    <property type="term" value="C:eukaryotic 43S preinitiation complex"/>
    <property type="evidence" value="ECO:0007669"/>
    <property type="project" value="UniProtKB-UniRule"/>
</dbReference>
<dbReference type="GO" id="GO:0003743">
    <property type="term" value="F:translation initiation factor activity"/>
    <property type="evidence" value="ECO:0007669"/>
    <property type="project" value="UniProtKB-UniRule"/>
</dbReference>
<dbReference type="InterPro" id="IPR012677">
    <property type="entry name" value="Nucleotide-bd_a/b_plait_sf"/>
</dbReference>
<reference evidence="9" key="1">
    <citation type="submission" date="2020-05" db="EMBL/GenBank/DDBJ databases">
        <title>Phylogenomic resolution of chytrid fungi.</title>
        <authorList>
            <person name="Stajich J.E."/>
            <person name="Amses K."/>
            <person name="Simmons R."/>
            <person name="Seto K."/>
            <person name="Myers J."/>
            <person name="Bonds A."/>
            <person name="Quandt C.A."/>
            <person name="Barry K."/>
            <person name="Liu P."/>
            <person name="Grigoriev I."/>
            <person name="Longcore J.E."/>
            <person name="James T.Y."/>
        </authorList>
    </citation>
    <scope>NUCLEOTIDE SEQUENCE</scope>
    <source>
        <strain evidence="9">JEL0379</strain>
    </source>
</reference>
<dbReference type="InterPro" id="IPR000504">
    <property type="entry name" value="RRM_dom"/>
</dbReference>
<dbReference type="PIRSF" id="PIRSF037949">
    <property type="entry name" value="Transl_init_eIF-3_RNA-bind"/>
    <property type="match status" value="1"/>
</dbReference>
<keyword evidence="10" id="KW-1185">Reference proteome</keyword>
<evidence type="ECO:0000256" key="3">
    <source>
        <dbReference type="ARBA" id="ARBA00022884"/>
    </source>
</evidence>
<sequence length="305" mass="33029">MAPSVNEPPARNWADDDDDVELDAANEATLGLPETVTVEQPDGTRVTTLWKINDDGKKVKVVRKTRMRLIKSQVNHAVAERKNNWKKFGEVAGIGAGPDSNSTSFAEKVFLKLSSTVKDHDAPPVEEEGDSLKKALAAAAKSKISCRICQGDHWTSKCPFKDTHTPLGDLGNNEAKDSGSDAGAPAGGAGLGAGGKYVPPSLRNRGPGEAMPGSGSADRRDDFPTLRITNLSEDANDQDVKDLVSRFGHTSRVFVSRDRETNVCKGFAFVSFYQKDDAQRALEKLDGFGYDNLILHVEWAKSSRD</sequence>
<feature type="region of interest" description="Disordered" evidence="7">
    <location>
        <begin position="169"/>
        <end position="222"/>
    </location>
</feature>
<evidence type="ECO:0000313" key="9">
    <source>
        <dbReference type="EMBL" id="KAJ3170956.1"/>
    </source>
</evidence>
<evidence type="ECO:0000313" key="10">
    <source>
        <dbReference type="Proteomes" id="UP001212152"/>
    </source>
</evidence>
<evidence type="ECO:0000256" key="7">
    <source>
        <dbReference type="SAM" id="MobiDB-lite"/>
    </source>
</evidence>
<dbReference type="GO" id="GO:0033290">
    <property type="term" value="C:eukaryotic 48S preinitiation complex"/>
    <property type="evidence" value="ECO:0007669"/>
    <property type="project" value="UniProtKB-UniRule"/>
</dbReference>
<comment type="similarity">
    <text evidence="5">Belongs to the eIF-3 subunit G family.</text>
</comment>